<name>A0A3T1DBU8_9BACL</name>
<dbReference type="KEGG" id="cohn:KCTCHS21_49660"/>
<gene>
    <name evidence="2" type="ORF">KCTCHS21_49660</name>
</gene>
<evidence type="ECO:0000313" key="2">
    <source>
        <dbReference type="EMBL" id="BBI35567.1"/>
    </source>
</evidence>
<organism evidence="2 3">
    <name type="scientific">Cohnella abietis</name>
    <dbReference type="NCBI Taxonomy" id="2507935"/>
    <lineage>
        <taxon>Bacteria</taxon>
        <taxon>Bacillati</taxon>
        <taxon>Bacillota</taxon>
        <taxon>Bacilli</taxon>
        <taxon>Bacillales</taxon>
        <taxon>Paenibacillaceae</taxon>
        <taxon>Cohnella</taxon>
    </lineage>
</organism>
<proteinExistence type="predicted"/>
<protein>
    <submittedName>
        <fullName evidence="2">Uncharacterized protein</fullName>
    </submittedName>
</protein>
<keyword evidence="3" id="KW-1185">Reference proteome</keyword>
<feature type="region of interest" description="Disordered" evidence="1">
    <location>
        <begin position="34"/>
        <end position="61"/>
    </location>
</feature>
<evidence type="ECO:0000313" key="3">
    <source>
        <dbReference type="Proteomes" id="UP000289856"/>
    </source>
</evidence>
<dbReference type="AlphaFoldDB" id="A0A3T1DBU8"/>
<reference evidence="2 3" key="1">
    <citation type="submission" date="2019-01" db="EMBL/GenBank/DDBJ databases">
        <title>Complete genome sequence of Cohnella hallensis HS21 isolated from Korean fir (Abies koreana) rhizospheric soil.</title>
        <authorList>
            <person name="Jiang L."/>
            <person name="Kang S.W."/>
            <person name="Kim S."/>
            <person name="Jung J."/>
            <person name="Kim C.Y."/>
            <person name="Kim D.H."/>
            <person name="Kim S.W."/>
            <person name="Lee J."/>
        </authorList>
    </citation>
    <scope>NUCLEOTIDE SEQUENCE [LARGE SCALE GENOMIC DNA]</scope>
    <source>
        <strain evidence="2 3">HS21</strain>
    </source>
</reference>
<accession>A0A3T1DBU8</accession>
<dbReference type="Proteomes" id="UP000289856">
    <property type="component" value="Chromosome"/>
</dbReference>
<evidence type="ECO:0000256" key="1">
    <source>
        <dbReference type="SAM" id="MobiDB-lite"/>
    </source>
</evidence>
<sequence>MQQFCNIASVIMEWLLNRNGGCRAWLLYNHGNVNGEHWQKRNGEDHTGLEEERRSGEEDAD</sequence>
<feature type="compositionally biased region" description="Basic and acidic residues" evidence="1">
    <location>
        <begin position="37"/>
        <end position="61"/>
    </location>
</feature>
<dbReference type="EMBL" id="AP019400">
    <property type="protein sequence ID" value="BBI35567.1"/>
    <property type="molecule type" value="Genomic_DNA"/>
</dbReference>